<name>A0ABQ7HWL9_9MICR</name>
<sequence length="359" mass="40541">MRENLYDAQYNLTYKLRLSKLRKRIPVFDKWGIEPLPSIINITSGVKCAIIGTLFVSSNLKPSIFKELSGNNKEMLSYCSESNKYFLEDDTGRIEVQFEDTLPRGIWPVTGMVVGLLGQEINNGKFIASDISIPGYIRPIDSKGNGIICLISGLELSAHTTIKLKILLDYINGCFTTPINITEFILLGNTATNISDFDTICPYFNKKITIIPDLKDPSSNIFPIQPLHKKLFKYSIESFSNPSFVTIGKKSFLFCSNIFVKDLIKYNPDMDYLSAMEFLLQLQCVGPTAPDTIMCTPSIDKPDFIIENGVNYFILSSESTFVHRKFNNTSLFCLPKFSRTGEVIILNLEDDSYKIIKVE</sequence>
<dbReference type="InterPro" id="IPR040663">
    <property type="entry name" value="DNA_pol_D_N"/>
</dbReference>
<organism evidence="5 6">
    <name type="scientific">Astathelohania contejeani</name>
    <dbReference type="NCBI Taxonomy" id="164912"/>
    <lineage>
        <taxon>Eukaryota</taxon>
        <taxon>Fungi</taxon>
        <taxon>Fungi incertae sedis</taxon>
        <taxon>Microsporidia</taxon>
        <taxon>Astathelohaniidae</taxon>
        <taxon>Astathelohania</taxon>
    </lineage>
</organism>
<dbReference type="Pfam" id="PF04042">
    <property type="entry name" value="DNA_pol_E_B"/>
    <property type="match status" value="1"/>
</dbReference>
<proteinExistence type="inferred from homology"/>
<gene>
    <name evidence="5" type="primary">cdc1</name>
    <name evidence="5" type="ORF">TCON_2240</name>
</gene>
<dbReference type="InterPro" id="IPR024826">
    <property type="entry name" value="DNA_pol_delta/II_ssu"/>
</dbReference>
<dbReference type="Gene3D" id="2.40.50.430">
    <property type="match status" value="1"/>
</dbReference>
<feature type="domain" description="DNA polymerase alpha/delta/epsilon subunit B" evidence="3">
    <location>
        <begin position="197"/>
        <end position="320"/>
    </location>
</feature>
<feature type="domain" description="DNA polymerase delta subunit OB-fold" evidence="4">
    <location>
        <begin position="9"/>
        <end position="131"/>
    </location>
</feature>
<evidence type="ECO:0000256" key="1">
    <source>
        <dbReference type="ARBA" id="ARBA00006035"/>
    </source>
</evidence>
<dbReference type="EMBL" id="SBIQ01000231">
    <property type="protein sequence ID" value="KAF7682534.1"/>
    <property type="molecule type" value="Genomic_DNA"/>
</dbReference>
<dbReference type="Pfam" id="PF18018">
    <property type="entry name" value="DNA_pol_D_N"/>
    <property type="match status" value="1"/>
</dbReference>
<comment type="caution">
    <text evidence="5">The sequence shown here is derived from an EMBL/GenBank/DDBJ whole genome shotgun (WGS) entry which is preliminary data.</text>
</comment>
<evidence type="ECO:0000259" key="4">
    <source>
        <dbReference type="Pfam" id="PF18018"/>
    </source>
</evidence>
<dbReference type="InterPro" id="IPR007185">
    <property type="entry name" value="DNA_pol_a/d/e_bsu"/>
</dbReference>
<protein>
    <submittedName>
        <fullName evidence="5">DNA polymerase subunit delta-2</fullName>
    </submittedName>
</protein>
<dbReference type="Gene3D" id="3.60.21.50">
    <property type="match status" value="1"/>
</dbReference>
<reference evidence="5 6" key="1">
    <citation type="submission" date="2019-01" db="EMBL/GenBank/DDBJ databases">
        <title>Genomes sequencing and comparative genomics of infectious freshwater microsporidia, Cucumispora dikerogammari and Thelohania contejeani.</title>
        <authorList>
            <person name="Cormier A."/>
            <person name="Giraud I."/>
            <person name="Wattier R."/>
            <person name="Teixeira M."/>
            <person name="Grandjean F."/>
            <person name="Rigaud T."/>
            <person name="Cordaux R."/>
        </authorList>
    </citation>
    <scope>NUCLEOTIDE SEQUENCE [LARGE SCALE GENOMIC DNA]</scope>
    <source>
        <strain evidence="5">T1</strain>
        <tissue evidence="5">Spores</tissue>
    </source>
</reference>
<accession>A0ABQ7HWL9</accession>
<evidence type="ECO:0000313" key="6">
    <source>
        <dbReference type="Proteomes" id="UP001516464"/>
    </source>
</evidence>
<evidence type="ECO:0000256" key="2">
    <source>
        <dbReference type="ARBA" id="ARBA00022705"/>
    </source>
</evidence>
<dbReference type="PANTHER" id="PTHR10416:SF0">
    <property type="entry name" value="DNA POLYMERASE DELTA SUBUNIT 2"/>
    <property type="match status" value="1"/>
</dbReference>
<keyword evidence="6" id="KW-1185">Reference proteome</keyword>
<keyword evidence="2" id="KW-0235">DNA replication</keyword>
<comment type="similarity">
    <text evidence="1">Belongs to the DNA polymerase delta/II small subunit family.</text>
</comment>
<dbReference type="Proteomes" id="UP001516464">
    <property type="component" value="Unassembled WGS sequence"/>
</dbReference>
<dbReference type="PANTHER" id="PTHR10416">
    <property type="entry name" value="DNA POLYMERASE DELTA SUBUNIT 2"/>
    <property type="match status" value="1"/>
</dbReference>
<evidence type="ECO:0000259" key="3">
    <source>
        <dbReference type="Pfam" id="PF04042"/>
    </source>
</evidence>
<evidence type="ECO:0000313" key="5">
    <source>
        <dbReference type="EMBL" id="KAF7682534.1"/>
    </source>
</evidence>